<dbReference type="PANTHER" id="PTHR37984">
    <property type="entry name" value="PROTEIN CBG26694"/>
    <property type="match status" value="1"/>
</dbReference>
<organism evidence="3 4">
    <name type="scientific">Austropuccinia psidii MF-1</name>
    <dbReference type="NCBI Taxonomy" id="1389203"/>
    <lineage>
        <taxon>Eukaryota</taxon>
        <taxon>Fungi</taxon>
        <taxon>Dikarya</taxon>
        <taxon>Basidiomycota</taxon>
        <taxon>Pucciniomycotina</taxon>
        <taxon>Pucciniomycetes</taxon>
        <taxon>Pucciniales</taxon>
        <taxon>Sphaerophragmiaceae</taxon>
        <taxon>Austropuccinia</taxon>
    </lineage>
</organism>
<dbReference type="SUPFAM" id="SSF53098">
    <property type="entry name" value="Ribonuclease H-like"/>
    <property type="match status" value="1"/>
</dbReference>
<evidence type="ECO:0000259" key="2">
    <source>
        <dbReference type="PROSITE" id="PS50994"/>
    </source>
</evidence>
<dbReference type="GO" id="GO:0015074">
    <property type="term" value="P:DNA integration"/>
    <property type="evidence" value="ECO:0007669"/>
    <property type="project" value="InterPro"/>
</dbReference>
<keyword evidence="1" id="KW-0694">RNA-binding</keyword>
<evidence type="ECO:0000313" key="3">
    <source>
        <dbReference type="EMBL" id="MBW0560244.1"/>
    </source>
</evidence>
<proteinExistence type="predicted"/>
<dbReference type="GO" id="GO:0005634">
    <property type="term" value="C:nucleus"/>
    <property type="evidence" value="ECO:0007669"/>
    <property type="project" value="UniProtKB-ARBA"/>
</dbReference>
<accession>A0A9Q3JEA1</accession>
<dbReference type="PANTHER" id="PTHR37984:SF15">
    <property type="entry name" value="INTEGRASE CATALYTIC DOMAIN-CONTAINING PROTEIN"/>
    <property type="match status" value="1"/>
</dbReference>
<dbReference type="Proteomes" id="UP000765509">
    <property type="component" value="Unassembled WGS sequence"/>
</dbReference>
<reference evidence="3" key="1">
    <citation type="submission" date="2021-03" db="EMBL/GenBank/DDBJ databases">
        <title>Draft genome sequence of rust myrtle Austropuccinia psidii MF-1, a brazilian biotype.</title>
        <authorList>
            <person name="Quecine M.C."/>
            <person name="Pachon D.M.R."/>
            <person name="Bonatelli M.L."/>
            <person name="Correr F.H."/>
            <person name="Franceschini L.M."/>
            <person name="Leite T.F."/>
            <person name="Margarido G.R.A."/>
            <person name="Almeida C.A."/>
            <person name="Ferrarezi J.A."/>
            <person name="Labate C.A."/>
        </authorList>
    </citation>
    <scope>NUCLEOTIDE SEQUENCE</scope>
    <source>
        <strain evidence="3">MF-1</strain>
    </source>
</reference>
<evidence type="ECO:0000313" key="4">
    <source>
        <dbReference type="Proteomes" id="UP000765509"/>
    </source>
</evidence>
<keyword evidence="4" id="KW-1185">Reference proteome</keyword>
<dbReference type="InterPro" id="IPR001584">
    <property type="entry name" value="Integrase_cat-core"/>
</dbReference>
<dbReference type="InterPro" id="IPR012337">
    <property type="entry name" value="RNaseH-like_sf"/>
</dbReference>
<evidence type="ECO:0000256" key="1">
    <source>
        <dbReference type="ARBA" id="ARBA00022884"/>
    </source>
</evidence>
<dbReference type="InterPro" id="IPR050951">
    <property type="entry name" value="Retrovirus_Pol_polyprotein"/>
</dbReference>
<protein>
    <recommendedName>
        <fullName evidence="2">Integrase catalytic domain-containing protein</fullName>
    </recommendedName>
</protein>
<feature type="domain" description="Integrase catalytic" evidence="2">
    <location>
        <begin position="1"/>
        <end position="99"/>
    </location>
</feature>
<dbReference type="EMBL" id="AVOT02069310">
    <property type="protein sequence ID" value="MBW0560244.1"/>
    <property type="molecule type" value="Genomic_DNA"/>
</dbReference>
<dbReference type="Gene3D" id="3.30.420.10">
    <property type="entry name" value="Ribonuclease H-like superfamily/Ribonuclease H"/>
    <property type="match status" value="1"/>
</dbReference>
<dbReference type="InterPro" id="IPR036397">
    <property type="entry name" value="RNaseH_sf"/>
</dbReference>
<dbReference type="AlphaFoldDB" id="A0A9Q3JEA1"/>
<dbReference type="OrthoDB" id="3158924at2759"/>
<name>A0A9Q3JEA1_9BASI</name>
<dbReference type="GO" id="GO:0003723">
    <property type="term" value="F:RNA binding"/>
    <property type="evidence" value="ECO:0007669"/>
    <property type="project" value="UniProtKB-KW"/>
</dbReference>
<gene>
    <name evidence="3" type="ORF">O181_099959</name>
</gene>
<dbReference type="PROSITE" id="PS50994">
    <property type="entry name" value="INTEGRASE"/>
    <property type="match status" value="1"/>
</dbReference>
<sequence>MYTALLIWNRVLSLTGIFKKINSDRDPKFTSALWTKLHQLFGAKLSFSTADHPKTDDLAERMIQALEGMVRSFFSYGLELKYCDGFTHGWCTLLPPLEL</sequence>
<comment type="caution">
    <text evidence="3">The sequence shown here is derived from an EMBL/GenBank/DDBJ whole genome shotgun (WGS) entry which is preliminary data.</text>
</comment>